<evidence type="ECO:0000256" key="6">
    <source>
        <dbReference type="ARBA" id="ARBA00022516"/>
    </source>
</evidence>
<dbReference type="InterPro" id="IPR047224">
    <property type="entry name" value="FAS_alpha_su_C"/>
</dbReference>
<feature type="region of interest" description="Disordered" evidence="21">
    <location>
        <begin position="2788"/>
        <end position="2816"/>
    </location>
</feature>
<dbReference type="Gene3D" id="3.40.366.10">
    <property type="entry name" value="Malonyl-Coenzyme A Acyl Carrier Protein, domain 2"/>
    <property type="match status" value="3"/>
</dbReference>
<dbReference type="PRINTS" id="PR01483">
    <property type="entry name" value="FASYNTHASE"/>
</dbReference>
<dbReference type="InterPro" id="IPR018201">
    <property type="entry name" value="Ketoacyl_synth_AS"/>
</dbReference>
<dbReference type="GO" id="GO:0016787">
    <property type="term" value="F:hydrolase activity"/>
    <property type="evidence" value="ECO:0007669"/>
    <property type="project" value="UniProtKB-KW"/>
</dbReference>
<dbReference type="Gene3D" id="3.40.47.10">
    <property type="match status" value="1"/>
</dbReference>
<dbReference type="Gene3D" id="3.10.129.10">
    <property type="entry name" value="Hotdog Thioesterase"/>
    <property type="match status" value="1"/>
</dbReference>
<keyword evidence="10" id="KW-0378">Hydrolase</keyword>
<evidence type="ECO:0000256" key="17">
    <source>
        <dbReference type="ARBA" id="ARBA00048237"/>
    </source>
</evidence>
<keyword evidence="20" id="KW-0175">Coiled coil</keyword>
<feature type="region of interest" description="Disordered" evidence="21">
    <location>
        <begin position="3638"/>
        <end position="3666"/>
    </location>
</feature>
<evidence type="ECO:0000256" key="13">
    <source>
        <dbReference type="ARBA" id="ARBA00022857"/>
    </source>
</evidence>
<evidence type="ECO:0000256" key="3">
    <source>
        <dbReference type="ARBA" id="ARBA00012948"/>
    </source>
</evidence>
<dbReference type="UniPathway" id="UPA00659"/>
<dbReference type="GO" id="GO:0004316">
    <property type="term" value="F:3-oxoacyl-[acyl-carrier-protein] reductase (NADPH) activity"/>
    <property type="evidence" value="ECO:0007669"/>
    <property type="project" value="UniProtKB-EC"/>
</dbReference>
<protein>
    <recommendedName>
        <fullName evidence="4">Fatty acid synthase subunit alpha</fullName>
        <ecNumber evidence="3">1.1.1.100</ecNumber>
        <ecNumber evidence="2">2.3.1.86</ecNumber>
    </recommendedName>
</protein>
<dbReference type="GO" id="GO:0004300">
    <property type="term" value="F:enoyl-CoA hydratase activity"/>
    <property type="evidence" value="ECO:0007669"/>
    <property type="project" value="UniProtKB-ARBA"/>
</dbReference>
<dbReference type="Gene3D" id="2.40.128.700">
    <property type="match status" value="1"/>
</dbReference>
<proteinExistence type="inferred from homology"/>
<sequence length="4136" mass="444912">MAQPESTTPTMTPEEGQMEGAPQQDNAQVKKHCFADADVATCIAAFGGQGSDWLSELRSLQEKGQTNVRETIELALDKLEDLVKAEPWYEEHGGCDIRAWLESDDNVPNFDLLRYAPVSFPLIFLTQMCNYMRVLEKLGTCHEDALQKGWVKASLGHSQGVVSAAVVAAANTDRELRNLVVSGLEYMSKVGIAAQRTLDYELGRRNAGPETPMLAVQGMDEKVLTKAFKAAVSLSNEKQAMMAKISPTAAAATAAPAAVSDEDRFSIALRNGHDDFVVCGEPKDLRVLRKVIEKQSAEPGKEAQARTPFSKRKPVTQTTFLRMTAVFHSALNKDALAQINTWAPESAFSKAFAQASLRVPVFDTKSGANLQDVPAADVVAHLTTNMLTERADVLVSLRAAETKTDASHLLCFGPGRVAGHLMAHALVGTGIQVVQAADPDTPNDSKRSSAVSIGSVIEAQSPEAVPTAPEWAKKFAPRIAVRAGDGERVLMTKFTSTLGRAPVLMSGMTPTTSFHGVDLVAAASNAGFNAELAAGGLPTPDIFKSKVLELASKLNPGVGISINMLYLNAYQWGFQFPLVVELAKQGVPIESITIGAGVPSEDKAGDIFDGLQSAGINLIAFKPGSKQAIKDVCALAALRPSMNVMLQWTSGRGGGHHSFEDFHEPLLSTYEEIRSHDNIVLVIGSGFGDAQSVLTYLDGSWSQNEIFGRLAKMPVDGVLFGSRCMVALEAATAPEVKQLIVDAEGLEDELSWEKSYEEVAGGVVTVKSELGEPIHKIATRGILLWREFDKRFFDQPRGEKRRNAIMSAKDEIIARLNADFQKPYFGRKSDGSTCDVEEMTYAEVLERMVELMHVKNGGDKAGRLAPTRWIDPTFCSRVLLMMQRAAARFAPKGKKTAVVVPDNKLLKEDPDAAIAKFLDAIPALRESLMADDDVTYFLDLCKVPTRGKPVNFIPVVDEDLGFWLKKDSLWYSEQLDAVPGRDPGRVCILHGPVAARFSTKVDEPIADILGGIHADIVKSIKCDEIKVSVLSPQSLHDASVLRIISETPFLVRGKSFVPNPIGRVVKREGFEHSSFGEDGITVQDPERGLTVATVSQVGSSGTEIEFKVFDKEAGAVLKQTFTVDLTSPRPLFQTEENNLAATKQLYRAAWDCQDEYHAGDTFTDEITVTADNIEAFNLGTSDEYSGSAEAPTDISIMAGWRPLARALFVEELKSNLLKLVHLTNGIRLPNPATRTPVKAGEVIRSEARITGITIQPKVGKKVQVKGRITRAKDSTSEPQMWVEMNSEFLIRGINETPEEYATTFEETPAERHIIEVKDETVAELLMSRAWIKLESGVKIHEGDRVTIDLGTISNRFAGPGRLVDIKASGNVFIETTAKSPRQFPASPSHSAGSVPSDDFINVDSSSGTSKVGVVDFATSDGQEFQVNPVLSFLEKYSEAKNLGHVAENGGYELFDEPAVVKAPADCTTYARGSRDANPIHREEAFAVLADLPDGKPIVHGMWTACMARARLEEIAAKGDLKRIVSYEASFVDMVHCSDELVVTAKQTGVKNGLMLVTVSVNRTSDRALVMTARAELEQPSTAYLFTGQGSASKGMGMDRYAASATVRNVWDRAEDYLRARFGFSILQIVRENPKSFTVHFGGPRGKAIRENLRNLTAQDPSTGQNVPLLPEISATTKSFTFNSPTGLLFATQFSQPALVLVQKAAFEELREAGLVPEKALFAGHSLGEYAALAGYADSLTIEDLVETVFLRGMVMQNAVPRDSEGRSNYAMVAANPLRVGRGFTPEMLSEIVDLITENEEMGKPLLQIVNFNVRFTQYVVAGELLALDALAEALNLAFAKGVRDVAALAEHGAKTAQASLAKRNGRAEPLKRGKATIPLPGIDVPFHSRKLLPGVGAFRKLLAPRFSLQTMEKIIDRLVGNYIPNVTAEVLSLDRAYAEKVQKVTGSQPMAELLEDFDTATDAEKVRTLVIELLAHQFAMPVRWIETQDLMFGSHVERVIEMGPSATLTAMAKQTVKSGAYGDAEEYSPEIMWWKQDRDSVYYEVENVGPSFGDYMDERAALEEELAAAKAAKAEPKAEAASKAEAAPAPKAAAPAPKAAAPAPAAPAPAPAAPAPAPAAGGSVADAPPDAKHVLRALLAAKLKKSMGDVPASTTVQALSAGRSAVQNEVMGELSAEFKGAIPDNAGEMPLAELGGNLSSYKDPGPVTQKLVARTLSAALPGGFGANAAKDYLGQHWGLGAGRTFSVLLHATTMAPEKRLKSEEEGKQWLDDVCKSYGQDAGVSLSPGGGSAGAAAAAPMMMMQQSGPAAAPPPDAPVSALHAMRVMLAAKFEKGFADVADSATVAALSNGKSAVQNEVAGDFGAEFGEVEEAAQTPLSELAGKVQGSYNGPGKVLTRDVNKLLGQCLPGGFGASAARSYLSGDRMLPAGRVESVLIHGLCMAPKGRLGSPEDAKAWLDSLCSAYGSFAGITIPTPGSGGGGAAMGFAGGPQVSSAELSALKSDVQAMVESQLDALRRFLDIDPLHADKLLELEKQVRAETESKLDSIHAEMTVDFCERVQPQFDENRVRVYDSFWNWVVQDAMQMHLHVLGRLEAARQGKEVNASADSNPHFDEMSKWLLGSSSSDAPPIAWFRNFLCNRATPQLLQAVKFFANSMHDAGYVDYAQAISLLAEQVKNWLNNVPVHVANFEPKAPQVRVLDDGVVDYFEIDRDGVNDAARYVAEMSRGLYYKRTGPSRVENPSQTVNVAGDGRLTLLELPPSQSEIEAVAGAGWRLPRSEAELARELTGEPLSLDTSETSSEEGDLPDGPTLDRLRASVNRGVGGDEAEGGEGKISTASLKNGYESIHVSKQVPYVHLKSLSGVDKSVRILNEQLTSEYFSCMDEIATSGVSFAGQVALVTGAGSGSIGAELVKSLLEGGATVLAAIRTARSEAALTKEYARFQSIYKEFGAKDSKLYLVPCNCASQQDMKSLVSYTYDKLGLDVDFVVPFAAAAQQGKDISSIDASSEVSHRMMMTNVVRLLGALKDAKTSRDITTRPAMVLIPCSPNHGEFGQDGLYAESKLGCEALLNKWSSEGWGDYLSLAACVIGWTRSALMQHNNIVAPGIEKLGCRTFAPEETNFNLVGLLHPRMVTLAAEEPLWADLTGCWTVIPNMKDAADSLRSGLMSKSRVARAIAASNQLEEAKSADVSHVLPPPESSGPLASTQLGMTPFPALPSEEARKSLSALEGMVDLRKVVVVVGYGEVGPWGNARTRWEMESYGEFSLEGSIELAWMVGLIKHHDGPLPSGPPRSKYTGWVDAASGEPVADNEIKRRYEEHMLKSCGIRIVEPELFEGYNPEAKRFLHSVVLDRDMPPVELSGLEEGLQYRNELGADCCDVWQKPSDGQWMMRVKKGAEVSIAKALKFNRNIAGQIPTGWDARRFGLPEDIATGVDPVTLYTLVSTVEALMAAGLSDPYELYQYVHVSEVGNTSGGGMGGMRSLKRLFHQRALDEDIPSDTLAESFINTMPAWVNMLLMSSSGPIKTPVGACATAAESLDIGMETILSGKARVVIAGGYDDFGEEGSYEFAQMGATNNTDLDSGRGRTVRESSRPMSSSRAGFVESQGAGMQVLMDAELALEMGAPIFAVLALTSTATDKQGRSIPAPGRGILTSARESSSGAAPSPLLSLERRRAGLKMELEALESLNKQKSDAEGEDAAFFERLIQRRRAAALETWGQGFFKNDPSIAPLRGALAVYGLGVDDLGVASFHGTSTKLNDTNESGVLNKQMEHLGRSKGNVLFVVAQKYLTGHPKGAACAWMLNGLIQCMNDARVPGNRNLDNVDVKLQKNSYLVYPNEPVELPKIEAALLKSFGFGQAGAEVVIVHPDRLLATLSKDVFDKYAETRSLRERRTFRTSQNVMTGVRKYVVVKEAPPYPEELEEAVYLDPLARATYSAASGTWEFRSAAGLTSSGMPRIAAQASGAAQVPAGPTETVAPQGLQVSAKDRLRMTLQEQAEGMSSNFGGSGVGVGVDVENVSTFADFAGSKQDFIARNFTEREIAYCRAAADPAASFAGRWAAKEALVKALSSLAPEQRPLWSGGHAPLVDIEIVPNPSGAPVVQLHGHPQQVSEMLAVNTLSVSISHTADVAVANAVVRK</sequence>
<reference evidence="23" key="1">
    <citation type="journal article" date="2006" name="Lipids">
        <title>Fatty acid production in Schizochytrium sp.: Involvement of a polyunsaturated fatty acid synthase and a type I fatty acid synthase.</title>
        <authorList>
            <person name="Hauvermale A."/>
            <person name="Kuner J."/>
            <person name="Rosenzweig B."/>
            <person name="Guerra D."/>
            <person name="Diltz S."/>
            <person name="Metz J.G."/>
        </authorList>
    </citation>
    <scope>NUCLEOTIDE SEQUENCE</scope>
    <source>
        <strain evidence="23">ATCC 20888</strain>
    </source>
</reference>
<comment type="catalytic activity">
    <reaction evidence="18">
        <text>a (3R)-hydroxyacyl-[ACP] + NADP(+) = a 3-oxoacyl-[ACP] + NADPH + H(+)</text>
        <dbReference type="Rhea" id="RHEA:17397"/>
        <dbReference type="Rhea" id="RHEA-COMP:9916"/>
        <dbReference type="Rhea" id="RHEA-COMP:9945"/>
        <dbReference type="ChEBI" id="CHEBI:15378"/>
        <dbReference type="ChEBI" id="CHEBI:57783"/>
        <dbReference type="ChEBI" id="CHEBI:58349"/>
        <dbReference type="ChEBI" id="CHEBI:78776"/>
        <dbReference type="ChEBI" id="CHEBI:78827"/>
        <dbReference type="EC" id="1.1.1.100"/>
    </reaction>
</comment>
<evidence type="ECO:0000256" key="16">
    <source>
        <dbReference type="ARBA" id="ARBA00023160"/>
    </source>
</evidence>
<dbReference type="CDD" id="cd08950">
    <property type="entry name" value="KR_fFAS_SDR_c_like"/>
    <property type="match status" value="1"/>
</dbReference>
<keyword evidence="9" id="KW-0479">Metal-binding</keyword>
<dbReference type="InterPro" id="IPR032088">
    <property type="entry name" value="SAT"/>
</dbReference>
<keyword evidence="16" id="KW-0275">Fatty acid biosynthesis</keyword>
<keyword evidence="5" id="KW-0596">Phosphopantetheine</keyword>
<dbReference type="InterPro" id="IPR040899">
    <property type="entry name" value="Fas_alpha_ACP"/>
</dbReference>
<dbReference type="InterPro" id="IPR013785">
    <property type="entry name" value="Aldolase_TIM"/>
</dbReference>
<dbReference type="SUPFAM" id="SSF53901">
    <property type="entry name" value="Thiolase-like"/>
    <property type="match status" value="2"/>
</dbReference>
<feature type="compositionally biased region" description="Basic and acidic residues" evidence="21">
    <location>
        <begin position="3580"/>
        <end position="3591"/>
    </location>
</feature>
<feature type="compositionally biased region" description="Low complexity" evidence="21">
    <location>
        <begin position="2083"/>
        <end position="2103"/>
    </location>
</feature>
<dbReference type="Gene3D" id="3.20.20.70">
    <property type="entry name" value="Aldolase class I"/>
    <property type="match status" value="1"/>
</dbReference>
<keyword evidence="12" id="KW-0460">Magnesium</keyword>
<evidence type="ECO:0000256" key="8">
    <source>
        <dbReference type="ARBA" id="ARBA00022679"/>
    </source>
</evidence>
<dbReference type="InterPro" id="IPR008278">
    <property type="entry name" value="4-PPantetheinyl_Trfase_dom"/>
</dbReference>
<evidence type="ECO:0000256" key="20">
    <source>
        <dbReference type="SAM" id="Coils"/>
    </source>
</evidence>
<dbReference type="FunFam" id="3.90.25.70:FF:000001">
    <property type="entry name" value="Fatty acid synthase subunit alpha"/>
    <property type="match status" value="1"/>
</dbReference>
<dbReference type="PANTHER" id="PTHR10982:SF21">
    <property type="entry name" value="FATTY ACID SYNTHASE SUBUNIT BETA"/>
    <property type="match status" value="1"/>
</dbReference>
<evidence type="ECO:0000256" key="21">
    <source>
        <dbReference type="SAM" id="MobiDB-lite"/>
    </source>
</evidence>
<comment type="catalytic activity">
    <reaction evidence="19">
        <text>a fatty acyl-[ACP] + malonyl-[ACP] + H(+) = a 3-oxoacyl-[ACP] + holo-[ACP] + CO2</text>
        <dbReference type="Rhea" id="RHEA:22836"/>
        <dbReference type="Rhea" id="RHEA-COMP:9623"/>
        <dbReference type="Rhea" id="RHEA-COMP:9685"/>
        <dbReference type="Rhea" id="RHEA-COMP:9916"/>
        <dbReference type="Rhea" id="RHEA-COMP:14125"/>
        <dbReference type="ChEBI" id="CHEBI:15378"/>
        <dbReference type="ChEBI" id="CHEBI:16526"/>
        <dbReference type="ChEBI" id="CHEBI:64479"/>
        <dbReference type="ChEBI" id="CHEBI:78449"/>
        <dbReference type="ChEBI" id="CHEBI:78776"/>
        <dbReference type="ChEBI" id="CHEBI:138651"/>
        <dbReference type="EC" id="2.3.1.41"/>
    </reaction>
</comment>
<dbReference type="InterPro" id="IPR029069">
    <property type="entry name" value="HotDog_dom_sf"/>
</dbReference>
<dbReference type="PROSITE" id="PS52004">
    <property type="entry name" value="KS3_2"/>
    <property type="match status" value="1"/>
</dbReference>
<dbReference type="Pfam" id="PF18325">
    <property type="entry name" value="Fas_alpha_ACP"/>
    <property type="match status" value="2"/>
</dbReference>
<dbReference type="Pfam" id="PF08354">
    <property type="entry name" value="Fas1-AflB-like_hel"/>
    <property type="match status" value="1"/>
</dbReference>
<evidence type="ECO:0000256" key="1">
    <source>
        <dbReference type="ARBA" id="ARBA00005005"/>
    </source>
</evidence>
<dbReference type="Pfam" id="PF01648">
    <property type="entry name" value="ACPS"/>
    <property type="match status" value="1"/>
</dbReference>
<feature type="region of interest" description="Disordered" evidence="21">
    <location>
        <begin position="3573"/>
        <end position="3600"/>
    </location>
</feature>
<evidence type="ECO:0000259" key="22">
    <source>
        <dbReference type="PROSITE" id="PS52004"/>
    </source>
</evidence>
<keyword evidence="15" id="KW-0443">Lipid metabolism</keyword>
<evidence type="ECO:0000256" key="14">
    <source>
        <dbReference type="ARBA" id="ARBA00023002"/>
    </source>
</evidence>
<feature type="coiled-coil region" evidence="20">
    <location>
        <begin position="3666"/>
        <end position="3696"/>
    </location>
</feature>
<dbReference type="SUPFAM" id="SSF54637">
    <property type="entry name" value="Thioesterase/thiol ester dehydrase-isomerase"/>
    <property type="match status" value="1"/>
</dbReference>
<dbReference type="Gene3D" id="3.30.70.2490">
    <property type="match status" value="1"/>
</dbReference>
<dbReference type="Pfam" id="PF01575">
    <property type="entry name" value="MaoC_dehydratas"/>
    <property type="match status" value="1"/>
</dbReference>
<dbReference type="Gene3D" id="1.20.930.70">
    <property type="match status" value="1"/>
</dbReference>
<dbReference type="InterPro" id="IPR014030">
    <property type="entry name" value="Ketoacyl_synth_N"/>
</dbReference>
<dbReference type="Pfam" id="PF00698">
    <property type="entry name" value="Acyl_transf_1"/>
    <property type="match status" value="1"/>
</dbReference>
<dbReference type="SUPFAM" id="SSF56214">
    <property type="entry name" value="4'-phosphopantetheinyl transferase"/>
    <property type="match status" value="1"/>
</dbReference>
<accession>A0FJY8</accession>
<dbReference type="GO" id="GO:0006633">
    <property type="term" value="P:fatty acid biosynthetic process"/>
    <property type="evidence" value="ECO:0007669"/>
    <property type="project" value="UniProtKB-KW"/>
</dbReference>
<evidence type="ECO:0000256" key="19">
    <source>
        <dbReference type="ARBA" id="ARBA00049541"/>
    </source>
</evidence>
<evidence type="ECO:0000256" key="11">
    <source>
        <dbReference type="ARBA" id="ARBA00022832"/>
    </source>
</evidence>
<dbReference type="GO" id="GO:0005835">
    <property type="term" value="C:fatty acid synthase complex"/>
    <property type="evidence" value="ECO:0007669"/>
    <property type="project" value="InterPro"/>
</dbReference>
<evidence type="ECO:0000256" key="5">
    <source>
        <dbReference type="ARBA" id="ARBA00022450"/>
    </source>
</evidence>
<dbReference type="EMBL" id="EF015632">
    <property type="protein sequence ID" value="ABJ98780.1"/>
    <property type="molecule type" value="Genomic_DNA"/>
</dbReference>
<keyword evidence="14" id="KW-0560">Oxidoreductase</keyword>
<dbReference type="InterPro" id="IPR014031">
    <property type="entry name" value="Ketoacyl_synth_C"/>
</dbReference>
<keyword evidence="8" id="KW-0808">Transferase</keyword>
<keyword evidence="13" id="KW-0521">NADP</keyword>
<dbReference type="InterPro" id="IPR020841">
    <property type="entry name" value="PKS_Beta-ketoAc_synthase_dom"/>
</dbReference>
<feature type="region of interest" description="Disordered" evidence="21">
    <location>
        <begin position="1"/>
        <end position="27"/>
    </location>
</feature>
<keyword evidence="6" id="KW-0444">Lipid biosynthesis</keyword>
<evidence type="ECO:0000256" key="9">
    <source>
        <dbReference type="ARBA" id="ARBA00022723"/>
    </source>
</evidence>
<dbReference type="InterPro" id="IPR036291">
    <property type="entry name" value="NAD(P)-bd_dom_sf"/>
</dbReference>
<evidence type="ECO:0000256" key="2">
    <source>
        <dbReference type="ARBA" id="ARBA00012878"/>
    </source>
</evidence>
<evidence type="ECO:0000256" key="4">
    <source>
        <dbReference type="ARBA" id="ARBA00014008"/>
    </source>
</evidence>
<evidence type="ECO:0000313" key="23">
    <source>
        <dbReference type="EMBL" id="ABJ98780.1"/>
    </source>
</evidence>
<dbReference type="EC" id="1.1.1.100" evidence="3"/>
<dbReference type="GO" id="GO:0004321">
    <property type="term" value="F:fatty-acyl-CoA synthase activity"/>
    <property type="evidence" value="ECO:0007669"/>
    <property type="project" value="UniProtKB-EC"/>
</dbReference>
<feature type="compositionally biased region" description="Low complexity" evidence="21">
    <location>
        <begin position="3657"/>
        <end position="3666"/>
    </location>
</feature>
<dbReference type="Gene3D" id="3.30.70.3330">
    <property type="match status" value="1"/>
</dbReference>
<dbReference type="Gene3D" id="6.10.250.1930">
    <property type="match status" value="1"/>
</dbReference>
<dbReference type="InterPro" id="IPR001227">
    <property type="entry name" value="Ac_transferase_dom_sf"/>
</dbReference>
<dbReference type="SUPFAM" id="SSF51735">
    <property type="entry name" value="NAD(P)-binding Rossmann-fold domains"/>
    <property type="match status" value="1"/>
</dbReference>
<feature type="region of interest" description="Disordered" evidence="21">
    <location>
        <begin position="2079"/>
        <end position="2126"/>
    </location>
</feature>
<dbReference type="InterPro" id="IPR014043">
    <property type="entry name" value="Acyl_transferase_dom"/>
</dbReference>
<dbReference type="GO" id="GO:0004318">
    <property type="term" value="F:enoyl-[acyl-carrier-protein] reductase (NADH) activity"/>
    <property type="evidence" value="ECO:0007669"/>
    <property type="project" value="InterPro"/>
</dbReference>
<dbReference type="Gene3D" id="6.10.60.10">
    <property type="match status" value="1"/>
</dbReference>
<feature type="compositionally biased region" description="Low complexity" evidence="21">
    <location>
        <begin position="1"/>
        <end position="15"/>
    </location>
</feature>
<dbReference type="Pfam" id="PF16073">
    <property type="entry name" value="SAT"/>
    <property type="match status" value="1"/>
</dbReference>
<dbReference type="Gene3D" id="3.90.470.20">
    <property type="entry name" value="4'-phosphopantetheinyl transferase domain"/>
    <property type="match status" value="1"/>
</dbReference>
<evidence type="ECO:0000256" key="10">
    <source>
        <dbReference type="ARBA" id="ARBA00022801"/>
    </source>
</evidence>
<dbReference type="InterPro" id="IPR004568">
    <property type="entry name" value="Ppantetheine-prot_Trfase_dom"/>
</dbReference>
<dbReference type="Gene3D" id="3.40.50.720">
    <property type="entry name" value="NAD(P)-binding Rossmann-like Domain"/>
    <property type="match status" value="1"/>
</dbReference>
<dbReference type="GO" id="GO:0004312">
    <property type="term" value="F:fatty acid synthase activity"/>
    <property type="evidence" value="ECO:0007669"/>
    <property type="project" value="InterPro"/>
</dbReference>
<dbReference type="CDD" id="cd00828">
    <property type="entry name" value="elong_cond_enzymes"/>
    <property type="match status" value="1"/>
</dbReference>
<dbReference type="SUPFAM" id="SSF51412">
    <property type="entry name" value="Inosine monophosphate dehydrogenase (IMPDH)"/>
    <property type="match status" value="1"/>
</dbReference>
<feature type="domain" description="Ketosynthase family 3 (KS3)" evidence="22">
    <location>
        <begin position="3354"/>
        <end position="3865"/>
    </location>
</feature>
<dbReference type="InterPro" id="IPR013565">
    <property type="entry name" value="Fas1/AflB-like_central"/>
</dbReference>
<feature type="region of interest" description="Disordered" evidence="21">
    <location>
        <begin position="3187"/>
        <end position="3215"/>
    </location>
</feature>
<keyword evidence="7" id="KW-0597">Phosphoprotein</keyword>
<dbReference type="GO" id="GO:0008897">
    <property type="term" value="F:holo-[acyl-carrier-protein] synthase activity"/>
    <property type="evidence" value="ECO:0007669"/>
    <property type="project" value="InterPro"/>
</dbReference>
<comment type="pathway">
    <text evidence="1">Lipid metabolism; fatty acid beta-oxidation.</text>
</comment>
<dbReference type="EC" id="2.3.1.86" evidence="2"/>
<dbReference type="SMART" id="SM00827">
    <property type="entry name" value="PKS_AT"/>
    <property type="match status" value="1"/>
</dbReference>
<dbReference type="Gene3D" id="3.90.25.70">
    <property type="match status" value="1"/>
</dbReference>
<dbReference type="Pfam" id="PF00106">
    <property type="entry name" value="adh_short"/>
    <property type="match status" value="1"/>
</dbReference>
<dbReference type="InterPro" id="IPR016035">
    <property type="entry name" value="Acyl_Trfase/lysoPLipase"/>
</dbReference>
<dbReference type="InterPro" id="IPR002539">
    <property type="entry name" value="MaoC-like_dom"/>
</dbReference>
<dbReference type="Pfam" id="PF00109">
    <property type="entry name" value="ketoacyl-synt"/>
    <property type="match status" value="1"/>
</dbReference>
<dbReference type="Pfam" id="PF02801">
    <property type="entry name" value="Ketoacyl-synt_C"/>
    <property type="match status" value="1"/>
</dbReference>
<dbReference type="HAMAP" id="MF_00101">
    <property type="entry name" value="AcpS"/>
    <property type="match status" value="1"/>
</dbReference>
<dbReference type="GO" id="GO:0004315">
    <property type="term" value="F:3-oxoacyl-[acyl-carrier-protein] synthase activity"/>
    <property type="evidence" value="ECO:0007669"/>
    <property type="project" value="UniProtKB-EC"/>
</dbReference>
<dbReference type="GO" id="GO:0006635">
    <property type="term" value="P:fatty acid beta-oxidation"/>
    <property type="evidence" value="ECO:0007669"/>
    <property type="project" value="UniProtKB-UniPathway"/>
</dbReference>
<dbReference type="PROSITE" id="PS00606">
    <property type="entry name" value="KS3_1"/>
    <property type="match status" value="1"/>
</dbReference>
<dbReference type="InterPro" id="IPR002347">
    <property type="entry name" value="SDR_fam"/>
</dbReference>
<dbReference type="SUPFAM" id="SSF52151">
    <property type="entry name" value="FabD/lysophospholipase-like"/>
    <property type="match status" value="2"/>
</dbReference>
<dbReference type="NCBIfam" id="TIGR00556">
    <property type="entry name" value="pantethn_trn"/>
    <property type="match status" value="1"/>
</dbReference>
<organism evidence="23">
    <name type="scientific">Schizochytrium sp. ATCC 20888</name>
    <dbReference type="NCBI Taxonomy" id="368446"/>
    <lineage>
        <taxon>Eukaryota</taxon>
        <taxon>Sar</taxon>
        <taxon>Stramenopiles</taxon>
        <taxon>Bigyra</taxon>
        <taxon>Labyrinthulomycetes</taxon>
        <taxon>Thraustochytrida</taxon>
        <taxon>Thraustochytriidae</taxon>
        <taxon>Schizochytrium</taxon>
    </lineage>
</organism>
<evidence type="ECO:0000256" key="7">
    <source>
        <dbReference type="ARBA" id="ARBA00022553"/>
    </source>
</evidence>
<dbReference type="InterPro" id="IPR037143">
    <property type="entry name" value="4-PPantetheinyl_Trfase_dom_sf"/>
</dbReference>
<evidence type="ECO:0000256" key="12">
    <source>
        <dbReference type="ARBA" id="ARBA00022842"/>
    </source>
</evidence>
<dbReference type="InterPro" id="IPR041550">
    <property type="entry name" value="FASI_helical"/>
</dbReference>
<dbReference type="InterPro" id="IPR016039">
    <property type="entry name" value="Thiolase-like"/>
</dbReference>
<keyword evidence="11" id="KW-0276">Fatty acid metabolism</keyword>
<comment type="catalytic activity">
    <reaction evidence="17">
        <text>acetyl-CoA + n malonyl-CoA + 2n NADPH + 4n H(+) = a long-chain-acyl-CoA + n CoA + n CO2 + 2n NADP(+).</text>
        <dbReference type="EC" id="2.3.1.86"/>
    </reaction>
</comment>
<dbReference type="Gene3D" id="3.30.70.3320">
    <property type="match status" value="1"/>
</dbReference>
<dbReference type="InterPro" id="IPR003965">
    <property type="entry name" value="Fatty_acid_synthase"/>
</dbReference>
<dbReference type="InterPro" id="IPR050830">
    <property type="entry name" value="Fungal_FAS"/>
</dbReference>
<evidence type="ECO:0000256" key="18">
    <source>
        <dbReference type="ARBA" id="ARBA00048508"/>
    </source>
</evidence>
<dbReference type="InterPro" id="IPR002582">
    <property type="entry name" value="ACPS"/>
</dbReference>
<feature type="compositionally biased region" description="Pro residues" evidence="21">
    <location>
        <begin position="2104"/>
        <end position="2117"/>
    </location>
</feature>
<dbReference type="Pfam" id="PF18314">
    <property type="entry name" value="FAS_I_H"/>
    <property type="match status" value="2"/>
</dbReference>
<dbReference type="GO" id="GO:0000287">
    <property type="term" value="F:magnesium ion binding"/>
    <property type="evidence" value="ECO:0007669"/>
    <property type="project" value="InterPro"/>
</dbReference>
<dbReference type="PANTHER" id="PTHR10982">
    <property type="entry name" value="MALONYL COA-ACYL CARRIER PROTEIN TRANSACYLASE"/>
    <property type="match status" value="1"/>
</dbReference>
<name>A0FJY8_9STRA</name>
<evidence type="ECO:0000256" key="15">
    <source>
        <dbReference type="ARBA" id="ARBA00023098"/>
    </source>
</evidence>